<evidence type="ECO:0000313" key="1">
    <source>
        <dbReference type="EMBL" id="GAA4831571.1"/>
    </source>
</evidence>
<proteinExistence type="predicted"/>
<dbReference type="Proteomes" id="UP001500298">
    <property type="component" value="Unassembled WGS sequence"/>
</dbReference>
<dbReference type="InterPro" id="IPR011990">
    <property type="entry name" value="TPR-like_helical_dom_sf"/>
</dbReference>
<protein>
    <recommendedName>
        <fullName evidence="3">Tetratricopeptide repeat-containing protein</fullName>
    </recommendedName>
</protein>
<evidence type="ECO:0008006" key="3">
    <source>
        <dbReference type="Google" id="ProtNLM"/>
    </source>
</evidence>
<accession>A0ABP9D9J4</accession>
<name>A0ABP9D9J4_9BACT</name>
<organism evidence="1 2">
    <name type="scientific">Algivirga pacifica</name>
    <dbReference type="NCBI Taxonomy" id="1162670"/>
    <lineage>
        <taxon>Bacteria</taxon>
        <taxon>Pseudomonadati</taxon>
        <taxon>Bacteroidota</taxon>
        <taxon>Cytophagia</taxon>
        <taxon>Cytophagales</taxon>
        <taxon>Flammeovirgaceae</taxon>
        <taxon>Algivirga</taxon>
    </lineage>
</organism>
<keyword evidence="2" id="KW-1185">Reference proteome</keyword>
<gene>
    <name evidence="1" type="ORF">GCM10023331_16030</name>
</gene>
<dbReference type="EMBL" id="BAABJX010000024">
    <property type="protein sequence ID" value="GAA4831571.1"/>
    <property type="molecule type" value="Genomic_DNA"/>
</dbReference>
<dbReference type="SUPFAM" id="SSF48452">
    <property type="entry name" value="TPR-like"/>
    <property type="match status" value="1"/>
</dbReference>
<dbReference type="Gene3D" id="1.25.40.10">
    <property type="entry name" value="Tetratricopeptide repeat domain"/>
    <property type="match status" value="1"/>
</dbReference>
<sequence>MVTHTSLGQSQKLDPYIALGVHMDSSIYEHDYHSLSPLLDYNVFSRKALHYFKVSEEEALAFEEELREQISMEDILGVLVEDDGRYEFVKVLDKANGEKSLLFRQVYSDGWLNYQEYLLHTIGDKLLIKDIYSYESGSYLSDRIGTSYLTEDIYPVRSGYVQQYHALADSIFYYNQMTAFKESWRVYQTLPRYYKDKESYLLSAIIALSAIEVDKEIPLLQRYQDKYPQSPGVHLVMTDVYKARGLMDAAIKELEILEEYIGGDAFLMYKKAECYATKGDLKKAEKLCKVIIEEKNEMTEAELLLLDCYYLRGKHKFFLENLLVLAEKLSVEPEVLCPPEDYPVFFSSDIWQEWLKRTKNG</sequence>
<evidence type="ECO:0000313" key="2">
    <source>
        <dbReference type="Proteomes" id="UP001500298"/>
    </source>
</evidence>
<comment type="caution">
    <text evidence="1">The sequence shown here is derived from an EMBL/GenBank/DDBJ whole genome shotgun (WGS) entry which is preliminary data.</text>
</comment>
<reference evidence="2" key="1">
    <citation type="journal article" date="2019" name="Int. J. Syst. Evol. Microbiol.">
        <title>The Global Catalogue of Microorganisms (GCM) 10K type strain sequencing project: providing services to taxonomists for standard genome sequencing and annotation.</title>
        <authorList>
            <consortium name="The Broad Institute Genomics Platform"/>
            <consortium name="The Broad Institute Genome Sequencing Center for Infectious Disease"/>
            <person name="Wu L."/>
            <person name="Ma J."/>
        </authorList>
    </citation>
    <scope>NUCLEOTIDE SEQUENCE [LARGE SCALE GENOMIC DNA]</scope>
    <source>
        <strain evidence="2">JCM 18326</strain>
    </source>
</reference>